<dbReference type="Proteomes" id="UP000215483">
    <property type="component" value="Unassembled WGS sequence"/>
</dbReference>
<organism evidence="1 2">
    <name type="scientific">Streptomyces diastatochromogenes</name>
    <dbReference type="NCBI Taxonomy" id="42236"/>
    <lineage>
        <taxon>Bacteria</taxon>
        <taxon>Bacillati</taxon>
        <taxon>Actinomycetota</taxon>
        <taxon>Actinomycetes</taxon>
        <taxon>Kitasatosporales</taxon>
        <taxon>Streptomycetaceae</taxon>
        <taxon>Streptomyces</taxon>
    </lineage>
</organism>
<comment type="caution">
    <text evidence="1">The sequence shown here is derived from an EMBL/GenBank/DDBJ whole genome shotgun (WGS) entry which is preliminary data.</text>
</comment>
<dbReference type="AlphaFoldDB" id="A0A233SCQ9"/>
<dbReference type="EMBL" id="MCGQ01000019">
    <property type="protein sequence ID" value="OXY93446.1"/>
    <property type="molecule type" value="Genomic_DNA"/>
</dbReference>
<sequence>MHGESVNEAHSVRFADLLGRDERLPGNLSAADLAEADTDLLSMQSWVWYLKWLAKQGELPRDEFLDALYEDSGDSLIRLILFESVMTNPVIVRRYSEFRGQWTVPLEELPPCWPQHLVLHLVSAEPTRARDIDAGTAEQLPEVVELAFSLLQVGNTAALAILRGLLAYQWPLRGEFIQLFDTALVQSSGMETSELEQWRRRLGLL</sequence>
<name>A0A233SCQ9_STRDA</name>
<protein>
    <submittedName>
        <fullName evidence="1">Uncharacterized protein</fullName>
    </submittedName>
</protein>
<gene>
    <name evidence="1" type="ORF">BEK98_22295</name>
</gene>
<reference evidence="1 2" key="1">
    <citation type="submission" date="2016-07" db="EMBL/GenBank/DDBJ databases">
        <title>Draft genome of Streptomyces diastatochromogenes.</title>
        <authorList>
            <person name="Podduturi R."/>
            <person name="Lukassen M.B."/>
            <person name="Clausen N."/>
            <person name="Nielsen J.L."/>
            <person name="Jorgensen N.O."/>
        </authorList>
    </citation>
    <scope>NUCLEOTIDE SEQUENCE [LARGE SCALE GENOMIC DNA]</scope>
    <source>
        <strain evidence="1 2">DSM 40608</strain>
    </source>
</reference>
<evidence type="ECO:0000313" key="1">
    <source>
        <dbReference type="EMBL" id="OXY93446.1"/>
    </source>
</evidence>
<proteinExistence type="predicted"/>
<accession>A0A233SCQ9</accession>
<keyword evidence="2" id="KW-1185">Reference proteome</keyword>
<evidence type="ECO:0000313" key="2">
    <source>
        <dbReference type="Proteomes" id="UP000215483"/>
    </source>
</evidence>